<dbReference type="EMBL" id="HADW01014126">
    <property type="protein sequence ID" value="SBP15526.1"/>
    <property type="molecule type" value="Transcribed_RNA"/>
</dbReference>
<keyword evidence="1" id="KW-0812">Transmembrane</keyword>
<evidence type="ECO:0000256" key="1">
    <source>
        <dbReference type="SAM" id="Phobius"/>
    </source>
</evidence>
<proteinExistence type="predicted"/>
<reference evidence="2" key="1">
    <citation type="submission" date="2016-05" db="EMBL/GenBank/DDBJ databases">
        <authorList>
            <person name="Lavstsen T."/>
            <person name="Jespersen J.S."/>
        </authorList>
    </citation>
    <scope>NUCLEOTIDE SEQUENCE</scope>
    <source>
        <tissue evidence="2">Brain</tissue>
    </source>
</reference>
<dbReference type="AlphaFoldDB" id="A0A1A7XBP8"/>
<keyword evidence="1" id="KW-0472">Membrane</keyword>
<feature type="non-terminal residue" evidence="2">
    <location>
        <position position="62"/>
    </location>
</feature>
<organism evidence="2">
    <name type="scientific">Iconisemion striatum</name>
    <dbReference type="NCBI Taxonomy" id="60296"/>
    <lineage>
        <taxon>Eukaryota</taxon>
        <taxon>Metazoa</taxon>
        <taxon>Chordata</taxon>
        <taxon>Craniata</taxon>
        <taxon>Vertebrata</taxon>
        <taxon>Euteleostomi</taxon>
        <taxon>Actinopterygii</taxon>
        <taxon>Neopterygii</taxon>
        <taxon>Teleostei</taxon>
        <taxon>Neoteleostei</taxon>
        <taxon>Acanthomorphata</taxon>
        <taxon>Ovalentaria</taxon>
        <taxon>Atherinomorphae</taxon>
        <taxon>Cyprinodontiformes</taxon>
        <taxon>Nothobranchiidae</taxon>
        <taxon>Iconisemion</taxon>
    </lineage>
</organism>
<accession>A0A1A7XBP8</accession>
<reference evidence="2" key="2">
    <citation type="submission" date="2016-06" db="EMBL/GenBank/DDBJ databases">
        <title>The genome of a short-lived fish provides insights into sex chromosome evolution and the genetic control of aging.</title>
        <authorList>
            <person name="Reichwald K."/>
            <person name="Felder M."/>
            <person name="Petzold A."/>
            <person name="Koch P."/>
            <person name="Groth M."/>
            <person name="Platzer M."/>
        </authorList>
    </citation>
    <scope>NUCLEOTIDE SEQUENCE</scope>
    <source>
        <tissue evidence="2">Brain</tissue>
    </source>
</reference>
<feature type="transmembrane region" description="Helical" evidence="1">
    <location>
        <begin position="34"/>
        <end position="52"/>
    </location>
</feature>
<gene>
    <name evidence="2" type="primary">Nfu_g_1_021725</name>
</gene>
<sequence>ALENLDGPNKLKSIYVKSIQAGVRSLCYIHVSVFRIYSLFFLTHWIATFFFGSPLRARDIKR</sequence>
<name>A0A1A7XBP8_9TELE</name>
<protein>
    <submittedName>
        <fullName evidence="2">Uncharacterized protein</fullName>
    </submittedName>
</protein>
<evidence type="ECO:0000313" key="2">
    <source>
        <dbReference type="EMBL" id="SBP15526.1"/>
    </source>
</evidence>
<keyword evidence="1" id="KW-1133">Transmembrane helix</keyword>
<feature type="non-terminal residue" evidence="2">
    <location>
        <position position="1"/>
    </location>
</feature>